<dbReference type="PANTHER" id="PTHR36505">
    <property type="entry name" value="BLR1072 PROTEIN"/>
    <property type="match status" value="1"/>
</dbReference>
<proteinExistence type="predicted"/>
<comment type="caution">
    <text evidence="3">The sequence shown here is derived from an EMBL/GenBank/DDBJ whole genome shotgun (WGS) entry which is preliminary data.</text>
</comment>
<dbReference type="InterPro" id="IPR011033">
    <property type="entry name" value="PRC_barrel-like_sf"/>
</dbReference>
<evidence type="ECO:0000313" key="3">
    <source>
        <dbReference type="EMBL" id="RDJ20412.1"/>
    </source>
</evidence>
<feature type="compositionally biased region" description="Low complexity" evidence="1">
    <location>
        <begin position="49"/>
        <end position="67"/>
    </location>
</feature>
<organism evidence="3 4">
    <name type="scientific">Bosea caraganae</name>
    <dbReference type="NCBI Taxonomy" id="2763117"/>
    <lineage>
        <taxon>Bacteria</taxon>
        <taxon>Pseudomonadati</taxon>
        <taxon>Pseudomonadota</taxon>
        <taxon>Alphaproteobacteria</taxon>
        <taxon>Hyphomicrobiales</taxon>
        <taxon>Boseaceae</taxon>
        <taxon>Bosea</taxon>
    </lineage>
</organism>
<dbReference type="SUPFAM" id="SSF50346">
    <property type="entry name" value="PRC-barrel domain"/>
    <property type="match status" value="1"/>
</dbReference>
<reference evidence="4" key="1">
    <citation type="submission" date="2018-07" db="EMBL/GenBank/DDBJ databases">
        <authorList>
            <person name="Safronova V.I."/>
            <person name="Chirak E.R."/>
            <person name="Sazanova A.L."/>
        </authorList>
    </citation>
    <scope>NUCLEOTIDE SEQUENCE [LARGE SCALE GENOMIC DNA]</scope>
    <source>
        <strain evidence="4">RCAM04685</strain>
    </source>
</reference>
<accession>A0A370L0N0</accession>
<dbReference type="Proteomes" id="UP000255207">
    <property type="component" value="Unassembled WGS sequence"/>
</dbReference>
<dbReference type="Pfam" id="PF05239">
    <property type="entry name" value="PRC"/>
    <property type="match status" value="1"/>
</dbReference>
<feature type="domain" description="PRC-barrel" evidence="2">
    <location>
        <begin position="81"/>
        <end position="137"/>
    </location>
</feature>
<dbReference type="Gene3D" id="2.30.30.240">
    <property type="entry name" value="PRC-barrel domain"/>
    <property type="match status" value="1"/>
</dbReference>
<dbReference type="InterPro" id="IPR027275">
    <property type="entry name" value="PRC-brl_dom"/>
</dbReference>
<dbReference type="RefSeq" id="WP_114832051.1">
    <property type="nucleotide sequence ID" value="NZ_QQTO01000020.1"/>
</dbReference>
<dbReference type="EMBL" id="QQTP01000019">
    <property type="protein sequence ID" value="RDJ20412.1"/>
    <property type="molecule type" value="Genomic_DNA"/>
</dbReference>
<evidence type="ECO:0000256" key="1">
    <source>
        <dbReference type="SAM" id="MobiDB-lite"/>
    </source>
</evidence>
<keyword evidence="4" id="KW-1185">Reference proteome</keyword>
<evidence type="ECO:0000259" key="2">
    <source>
        <dbReference type="Pfam" id="PF05239"/>
    </source>
</evidence>
<gene>
    <name evidence="3" type="ORF">DWE98_25105</name>
</gene>
<protein>
    <submittedName>
        <fullName evidence="3">PRC-barrel domain containing protein</fullName>
    </submittedName>
</protein>
<dbReference type="OrthoDB" id="7818259at2"/>
<name>A0A370L0N0_9HYPH</name>
<dbReference type="AlphaFoldDB" id="A0A370L0N0"/>
<evidence type="ECO:0000313" key="4">
    <source>
        <dbReference type="Proteomes" id="UP000255207"/>
    </source>
</evidence>
<dbReference type="PANTHER" id="PTHR36505:SF1">
    <property type="entry name" value="BLR1072 PROTEIN"/>
    <property type="match status" value="1"/>
</dbReference>
<feature type="region of interest" description="Disordered" evidence="1">
    <location>
        <begin position="49"/>
        <end position="78"/>
    </location>
</feature>
<sequence length="205" mass="20942">MNQIAVSTLVRHVPLMRRLKEETMLKRQIALTAIGSVLLAATAIAQTSAPSPSAPSASPPAASTEAAKQPEQNLAAPGKWRASKLMGVDIYGADDKKVGDVTEVVFDKSGKIEMVTVGVGGFLGIGAKDVAIPFEQITWSDAPIVQPAPAPAAPSGGSGSMTGASPTPPSAASAPKGPTMYPDHGKIAMTKDQLTAAPAVTYATR</sequence>
<feature type="region of interest" description="Disordered" evidence="1">
    <location>
        <begin position="145"/>
        <end position="192"/>
    </location>
</feature>
<feature type="compositionally biased region" description="Low complexity" evidence="1">
    <location>
        <begin position="161"/>
        <end position="179"/>
    </location>
</feature>